<evidence type="ECO:0000256" key="4">
    <source>
        <dbReference type="ARBA" id="ARBA00023015"/>
    </source>
</evidence>
<protein>
    <recommendedName>
        <fullName evidence="2">histidine kinase</fullName>
        <ecNumber evidence="2">2.7.13.3</ecNumber>
    </recommendedName>
</protein>
<dbReference type="InterPro" id="IPR003661">
    <property type="entry name" value="HisK_dim/P_dom"/>
</dbReference>
<evidence type="ECO:0000256" key="3">
    <source>
        <dbReference type="ARBA" id="ARBA00022553"/>
    </source>
</evidence>
<dbReference type="Pfam" id="PF00072">
    <property type="entry name" value="Response_reg"/>
    <property type="match status" value="1"/>
</dbReference>
<dbReference type="Gene3D" id="2.130.10.10">
    <property type="entry name" value="YVTN repeat-like/Quinoprotein amine dehydrogenase"/>
    <property type="match status" value="2"/>
</dbReference>
<dbReference type="InterPro" id="IPR018060">
    <property type="entry name" value="HTH_AraC"/>
</dbReference>
<keyword evidence="5" id="KW-0238">DNA-binding</keyword>
<dbReference type="SMART" id="SM00342">
    <property type="entry name" value="HTH_ARAC"/>
    <property type="match status" value="1"/>
</dbReference>
<dbReference type="EC" id="2.7.13.3" evidence="2"/>
<comment type="catalytic activity">
    <reaction evidence="1">
        <text>ATP + protein L-histidine = ADP + protein N-phospho-L-histidine.</text>
        <dbReference type="EC" id="2.7.13.3"/>
    </reaction>
</comment>
<dbReference type="Proteomes" id="UP001595818">
    <property type="component" value="Unassembled WGS sequence"/>
</dbReference>
<dbReference type="InterPro" id="IPR011110">
    <property type="entry name" value="Reg_prop"/>
</dbReference>
<dbReference type="SUPFAM" id="SSF50998">
    <property type="entry name" value="Quinoprotein alcohol dehydrogenase-like"/>
    <property type="match status" value="2"/>
</dbReference>
<dbReference type="SUPFAM" id="SSF46689">
    <property type="entry name" value="Homeodomain-like"/>
    <property type="match status" value="1"/>
</dbReference>
<feature type="modified residue" description="4-aspartylphosphate" evidence="7">
    <location>
        <position position="1129"/>
    </location>
</feature>
<feature type="domain" description="HTH araC/xylS-type" evidence="9">
    <location>
        <begin position="1228"/>
        <end position="1327"/>
    </location>
</feature>
<dbReference type="SMART" id="SM00448">
    <property type="entry name" value="REC"/>
    <property type="match status" value="1"/>
</dbReference>
<dbReference type="InterPro" id="IPR036890">
    <property type="entry name" value="HATPase_C_sf"/>
</dbReference>
<dbReference type="InterPro" id="IPR001789">
    <property type="entry name" value="Sig_transdc_resp-reg_receiver"/>
</dbReference>
<keyword evidence="8" id="KW-0472">Membrane</keyword>
<feature type="domain" description="Response regulatory" evidence="11">
    <location>
        <begin position="1080"/>
        <end position="1196"/>
    </location>
</feature>
<feature type="domain" description="Histidine kinase" evidence="10">
    <location>
        <begin position="834"/>
        <end position="1056"/>
    </location>
</feature>
<dbReference type="InterPro" id="IPR013783">
    <property type="entry name" value="Ig-like_fold"/>
</dbReference>
<dbReference type="PRINTS" id="PR00344">
    <property type="entry name" value="BCTRLSENSOR"/>
</dbReference>
<comment type="caution">
    <text evidence="12">The sequence shown here is derived from an EMBL/GenBank/DDBJ whole genome shotgun (WGS) entry which is preliminary data.</text>
</comment>
<dbReference type="Pfam" id="PF02518">
    <property type="entry name" value="HATPase_c"/>
    <property type="match status" value="1"/>
</dbReference>
<dbReference type="PROSITE" id="PS50109">
    <property type="entry name" value="HIS_KIN"/>
    <property type="match status" value="1"/>
</dbReference>
<evidence type="ECO:0000256" key="5">
    <source>
        <dbReference type="ARBA" id="ARBA00023125"/>
    </source>
</evidence>
<reference evidence="13" key="1">
    <citation type="journal article" date="2019" name="Int. J. Syst. Evol. Microbiol.">
        <title>The Global Catalogue of Microorganisms (GCM) 10K type strain sequencing project: providing services to taxonomists for standard genome sequencing and annotation.</title>
        <authorList>
            <consortium name="The Broad Institute Genomics Platform"/>
            <consortium name="The Broad Institute Genome Sequencing Center for Infectious Disease"/>
            <person name="Wu L."/>
            <person name="Ma J."/>
        </authorList>
    </citation>
    <scope>NUCLEOTIDE SEQUENCE [LARGE SCALE GENOMIC DNA]</scope>
    <source>
        <strain evidence="13">CGMCC 4.7466</strain>
    </source>
</reference>
<keyword evidence="13" id="KW-1185">Reference proteome</keyword>
<dbReference type="PROSITE" id="PS50110">
    <property type="entry name" value="RESPONSE_REGULATORY"/>
    <property type="match status" value="1"/>
</dbReference>
<evidence type="ECO:0000256" key="6">
    <source>
        <dbReference type="ARBA" id="ARBA00023163"/>
    </source>
</evidence>
<dbReference type="PANTHER" id="PTHR43547">
    <property type="entry name" value="TWO-COMPONENT HISTIDINE KINASE"/>
    <property type="match status" value="1"/>
</dbReference>
<evidence type="ECO:0000313" key="12">
    <source>
        <dbReference type="EMBL" id="MFC4870294.1"/>
    </source>
</evidence>
<evidence type="ECO:0000256" key="7">
    <source>
        <dbReference type="PROSITE-ProRule" id="PRU00169"/>
    </source>
</evidence>
<evidence type="ECO:0000256" key="8">
    <source>
        <dbReference type="SAM" id="Phobius"/>
    </source>
</evidence>
<keyword evidence="8" id="KW-1133">Transmembrane helix</keyword>
<proteinExistence type="predicted"/>
<evidence type="ECO:0000259" key="11">
    <source>
        <dbReference type="PROSITE" id="PS50110"/>
    </source>
</evidence>
<dbReference type="PROSITE" id="PS00041">
    <property type="entry name" value="HTH_ARAC_FAMILY_1"/>
    <property type="match status" value="1"/>
</dbReference>
<dbReference type="CDD" id="cd00082">
    <property type="entry name" value="HisKA"/>
    <property type="match status" value="1"/>
</dbReference>
<dbReference type="InterPro" id="IPR011006">
    <property type="entry name" value="CheY-like_superfamily"/>
</dbReference>
<dbReference type="InterPro" id="IPR005467">
    <property type="entry name" value="His_kinase_dom"/>
</dbReference>
<organism evidence="12 13">
    <name type="scientific">Negadavirga shengliensis</name>
    <dbReference type="NCBI Taxonomy" id="1389218"/>
    <lineage>
        <taxon>Bacteria</taxon>
        <taxon>Pseudomonadati</taxon>
        <taxon>Bacteroidota</taxon>
        <taxon>Cytophagia</taxon>
        <taxon>Cytophagales</taxon>
        <taxon>Cyclobacteriaceae</taxon>
        <taxon>Negadavirga</taxon>
    </lineage>
</organism>
<keyword evidence="3 7" id="KW-0597">Phosphoprotein</keyword>
<evidence type="ECO:0000259" key="9">
    <source>
        <dbReference type="PROSITE" id="PS01124"/>
    </source>
</evidence>
<dbReference type="InterPro" id="IPR015943">
    <property type="entry name" value="WD40/YVTN_repeat-like_dom_sf"/>
</dbReference>
<dbReference type="SUPFAM" id="SSF52172">
    <property type="entry name" value="CheY-like"/>
    <property type="match status" value="1"/>
</dbReference>
<keyword evidence="4" id="KW-0805">Transcription regulation</keyword>
<dbReference type="CDD" id="cd00075">
    <property type="entry name" value="HATPase"/>
    <property type="match status" value="1"/>
</dbReference>
<dbReference type="Pfam" id="PF12833">
    <property type="entry name" value="HTH_18"/>
    <property type="match status" value="1"/>
</dbReference>
<evidence type="ECO:0000259" key="10">
    <source>
        <dbReference type="PROSITE" id="PS50109"/>
    </source>
</evidence>
<dbReference type="InterPro" id="IPR003594">
    <property type="entry name" value="HATPase_dom"/>
</dbReference>
<name>A0ABV9SVI8_9BACT</name>
<dbReference type="SMART" id="SM00388">
    <property type="entry name" value="HisKA"/>
    <property type="match status" value="1"/>
</dbReference>
<feature type="transmembrane region" description="Helical" evidence="8">
    <location>
        <begin position="781"/>
        <end position="801"/>
    </location>
</feature>
<dbReference type="SUPFAM" id="SSF47384">
    <property type="entry name" value="Homodimeric domain of signal transducing histidine kinase"/>
    <property type="match status" value="1"/>
</dbReference>
<keyword evidence="6" id="KW-0804">Transcription</keyword>
<sequence>MNRIQSYRWFCLTWAWILMSFSVFGQKNLFTNLNVGDGLCSNTVTAIFQDSEGFMWIGTKNGLNKYDGSFVSRYQQSDGPYALGDNAISFIKEAADGNLLIGTFSGLYSFNKRTQEFTKIALDIDIKINSLVIDENGLIWIGTGKGLSLVDPKNPSEVLETYFPELEIRSLIKDKEGNIWLGTYRDGIKMYHNERKSFSHINVTDGQTGDDKIMVLTIFQSEDQNIWIGTLTNGLGKLDRESGRIEFYKHSKDHNSISSDIVRVIAQRIDGKILLGTEEGLNIFDIENERFETFSNVKYDPFSLSDNSIWSILVDDQKNVWLGTYFGGVNFWDLSEQRFNYFYPSYKPQSIQGKAVSCFLEVGGKVWVGTEDAGLYLFDPKTREFFKYPFEAFQEPLSYHNVHTILQESEHEFWIGTYTGGLDLINLKTGKTRNYRNNPEDPASLSNNGIYATFKDTNGTLWVGTIYGLNKYDAESDQFVRVDYPGLSNRFIYKILENQHGELLVLTYGQSLFIRRKNSDQWEEYTVPSGGEKVRFITMYESKDGKLYIGSEGAGIFKFENGEFSKVFQEKGLVKNSIYSIVEDMTGNLWASTNNGIFCIEADSQIIYPIKNWRFLQGLQFNFNAGMAASDGQVYFGGINGFNSFDPEKILNAYNHIEKKFFFHSIQLFNTEVRAGDHSGILNFDINYEERITLKHDQSMISITYGALDFVNQNSLNYAYFLEGLDADWNHVGNQNRATYTNLTPGTYRFHVKLEGTDSALSKSGKTIEIVVLPPFYKTTLAYLIYFMLGVGGVLAIGMYYRERVKKKSREREKKLKQQEERAFYKRKIQFFTEMAHEIRTPLSLIAAPLEKLMEKEQGDENAENNLKIIKRNADDLMSLIGQLLDFRRVESEKYLIKPEKVDIANMLKEINLKYLGVATQKNIRFTLNIQEESIMVMIDIGAFSKIINNLLMNAFKYARTEVILAAEVRVSGNEGEMLVITVWDDGIGIPESETNNVFRKFFTVSSGKHKYGNSGGTGIGLFLAKSLTEIQGGSLRVESVENQFTTFSILFPLDDMRCEENLDMNVLESDENEDDKLTRILVVEDNLALLDFITDSLVEMGYGVIKATNGKYAIQKLKNHHIDLVLSDVMMDEMDGLELCRYIKDDAHYCHIPVILLTAKSDPEMELDGLEVGVDAYIVKPFKLKHIELVIRNLLDVRDKLKFKFSHQPLSGASEIAQNGKDKLFVKNIVTYIEDNITSNSLSVTELSQHIGLSRSSLHKKLKTITGLGPNEFIKLIRLKAAAKLLNEGQYSISEVCYMSGFTSPSYFSKCFQLQFNMTPSEFIAESMDQKD</sequence>
<dbReference type="Gene3D" id="1.10.10.60">
    <property type="entry name" value="Homeodomain-like"/>
    <property type="match status" value="2"/>
</dbReference>
<evidence type="ECO:0000256" key="2">
    <source>
        <dbReference type="ARBA" id="ARBA00012438"/>
    </source>
</evidence>
<dbReference type="Pfam" id="PF07494">
    <property type="entry name" value="Reg_prop"/>
    <property type="match status" value="5"/>
</dbReference>
<dbReference type="PROSITE" id="PS01124">
    <property type="entry name" value="HTH_ARAC_FAMILY_2"/>
    <property type="match status" value="1"/>
</dbReference>
<gene>
    <name evidence="12" type="ORF">ACFPFU_01265</name>
</gene>
<dbReference type="InterPro" id="IPR018062">
    <property type="entry name" value="HTH_AraC-typ_CS"/>
</dbReference>
<dbReference type="SMART" id="SM00387">
    <property type="entry name" value="HATPase_c"/>
    <property type="match status" value="1"/>
</dbReference>
<dbReference type="Pfam" id="PF00512">
    <property type="entry name" value="HisKA"/>
    <property type="match status" value="1"/>
</dbReference>
<dbReference type="RefSeq" id="WP_377060703.1">
    <property type="nucleotide sequence ID" value="NZ_JBHSJJ010000001.1"/>
</dbReference>
<dbReference type="InterPro" id="IPR011123">
    <property type="entry name" value="Y_Y_Y"/>
</dbReference>
<dbReference type="InterPro" id="IPR011047">
    <property type="entry name" value="Quinoprotein_ADH-like_sf"/>
</dbReference>
<accession>A0ABV9SVI8</accession>
<dbReference type="InterPro" id="IPR036097">
    <property type="entry name" value="HisK_dim/P_sf"/>
</dbReference>
<dbReference type="Gene3D" id="3.30.565.10">
    <property type="entry name" value="Histidine kinase-like ATPase, C-terminal domain"/>
    <property type="match status" value="1"/>
</dbReference>
<dbReference type="InterPro" id="IPR004358">
    <property type="entry name" value="Sig_transdc_His_kin-like_C"/>
</dbReference>
<dbReference type="Pfam" id="PF07495">
    <property type="entry name" value="Y_Y_Y"/>
    <property type="match status" value="1"/>
</dbReference>
<dbReference type="PANTHER" id="PTHR43547:SF2">
    <property type="entry name" value="HYBRID SIGNAL TRANSDUCTION HISTIDINE KINASE C"/>
    <property type="match status" value="1"/>
</dbReference>
<dbReference type="Gene3D" id="1.10.287.130">
    <property type="match status" value="1"/>
</dbReference>
<evidence type="ECO:0000256" key="1">
    <source>
        <dbReference type="ARBA" id="ARBA00000085"/>
    </source>
</evidence>
<evidence type="ECO:0000313" key="13">
    <source>
        <dbReference type="Proteomes" id="UP001595818"/>
    </source>
</evidence>
<dbReference type="Gene3D" id="3.40.50.2300">
    <property type="match status" value="1"/>
</dbReference>
<dbReference type="EMBL" id="JBHSJJ010000001">
    <property type="protein sequence ID" value="MFC4870294.1"/>
    <property type="molecule type" value="Genomic_DNA"/>
</dbReference>
<dbReference type="InterPro" id="IPR009057">
    <property type="entry name" value="Homeodomain-like_sf"/>
</dbReference>
<dbReference type="SUPFAM" id="SSF55874">
    <property type="entry name" value="ATPase domain of HSP90 chaperone/DNA topoisomerase II/histidine kinase"/>
    <property type="match status" value="1"/>
</dbReference>
<dbReference type="Gene3D" id="2.60.40.10">
    <property type="entry name" value="Immunoglobulins"/>
    <property type="match status" value="1"/>
</dbReference>
<keyword evidence="8" id="KW-0812">Transmembrane</keyword>